<dbReference type="GO" id="GO:0005634">
    <property type="term" value="C:nucleus"/>
    <property type="evidence" value="ECO:0007669"/>
    <property type="project" value="UniProtKB-SubCell"/>
</dbReference>
<protein>
    <submittedName>
        <fullName evidence="6">Ribosomal RNA processing protein 1 homolog</fullName>
    </submittedName>
</protein>
<feature type="region of interest" description="Disordered" evidence="5">
    <location>
        <begin position="703"/>
        <end position="740"/>
    </location>
</feature>
<dbReference type="EMBL" id="BGZK01001359">
    <property type="protein sequence ID" value="GBP78165.1"/>
    <property type="molecule type" value="Genomic_DNA"/>
</dbReference>
<proteinExistence type="inferred from homology"/>
<dbReference type="InterPro" id="IPR010301">
    <property type="entry name" value="RRP1"/>
</dbReference>
<organism evidence="6 7">
    <name type="scientific">Eumeta variegata</name>
    <name type="common">Bagworm moth</name>
    <name type="synonym">Eumeta japonica</name>
    <dbReference type="NCBI Taxonomy" id="151549"/>
    <lineage>
        <taxon>Eukaryota</taxon>
        <taxon>Metazoa</taxon>
        <taxon>Ecdysozoa</taxon>
        <taxon>Arthropoda</taxon>
        <taxon>Hexapoda</taxon>
        <taxon>Insecta</taxon>
        <taxon>Pterygota</taxon>
        <taxon>Neoptera</taxon>
        <taxon>Endopterygota</taxon>
        <taxon>Lepidoptera</taxon>
        <taxon>Glossata</taxon>
        <taxon>Ditrysia</taxon>
        <taxon>Tineoidea</taxon>
        <taxon>Psychidae</taxon>
        <taxon>Oiketicinae</taxon>
        <taxon>Eumeta</taxon>
    </lineage>
</organism>
<sequence>MLNINKTKHKKLKKKINNKEQVLVIAQEIKFARLLSGNEKKSRDRVLKTLKKWLTNCFQKDYQFKEEDFARVWKGLFYAVWMSDKPLTQEELCDDIAALLDEFPEQQMKGSILMFKAALRILGTEWYGIDQHRMDKFLMLVRRLLRGVFRVLDKCEWSKQACTELTHALTENEGLFSIPTPSYARNSLSLLLHITECYLEELAKVSKGALPEDSLVVLVTPFMLQLAHSKEIRLAVASRKLFNYLVRQSETGQEYETRRRIWSQMGCPEGGPNALVPASDDEAESASDAEDGEDESTSSALDPRAGHVDVVLPTLPVPSEKLAQLLKEYLKTTSGSAHRRVKILCQRFIELSKNKYPLQVEDDVMDPSNPELKLPKPARAAKKLDTLEKQLLEQSDELDLKGISKKQRKRLLAKTREGVNIVEELAKMKALATNGAWRVEDTETPKSKKRKSENMENMNGEKIKEGKIENKNMNGEKTKGRKTENKENMNGEKIKEGKIENKNMNGEKTKGRKTENKENMNGEKTKKRKSLESKELIAKKQKMKINMKEESIKNSKITDKKTKDCLVRNSKDTDNEIGDSNKSNTPIDKVNICTNEKVKKVSLTVEKRAHEKVKMNKVPVEKSIQAENQKDKNKSTPKLNGVSRVMNSERGSKKPQAPKGPSLLVNKVKRFQKPLSKNEAKSEKTFTGKKVKFALKNNSMQGPVDYYKSVRNSPSIPYDSARRPAKTNLKPNSTPSPINPFIKRKLRIKS</sequence>
<comment type="similarity">
    <text evidence="2">Belongs to the RRP1 family.</text>
</comment>
<evidence type="ECO:0000313" key="7">
    <source>
        <dbReference type="Proteomes" id="UP000299102"/>
    </source>
</evidence>
<evidence type="ECO:0000313" key="6">
    <source>
        <dbReference type="EMBL" id="GBP78165.1"/>
    </source>
</evidence>
<keyword evidence="3" id="KW-0698">rRNA processing</keyword>
<keyword evidence="4" id="KW-0539">Nucleus</keyword>
<keyword evidence="7" id="KW-1185">Reference proteome</keyword>
<dbReference type="PANTHER" id="PTHR13026">
    <property type="entry name" value="NNP-1 PROTEIN NOVEL NUCLEAR PROTEIN 1 NOP52"/>
    <property type="match status" value="1"/>
</dbReference>
<feature type="compositionally biased region" description="Acidic residues" evidence="5">
    <location>
        <begin position="279"/>
        <end position="296"/>
    </location>
</feature>
<feature type="region of interest" description="Disordered" evidence="5">
    <location>
        <begin position="609"/>
        <end position="665"/>
    </location>
</feature>
<feature type="region of interest" description="Disordered" evidence="5">
    <location>
        <begin position="439"/>
        <end position="589"/>
    </location>
</feature>
<evidence type="ECO:0000256" key="1">
    <source>
        <dbReference type="ARBA" id="ARBA00004123"/>
    </source>
</evidence>
<dbReference type="AlphaFoldDB" id="A0A4C1YV66"/>
<evidence type="ECO:0000256" key="5">
    <source>
        <dbReference type="SAM" id="MobiDB-lite"/>
    </source>
</evidence>
<dbReference type="GO" id="GO:0030688">
    <property type="term" value="C:preribosome, small subunit precursor"/>
    <property type="evidence" value="ECO:0007669"/>
    <property type="project" value="InterPro"/>
</dbReference>
<dbReference type="Pfam" id="PF05997">
    <property type="entry name" value="Nop52"/>
    <property type="match status" value="1"/>
</dbReference>
<dbReference type="OrthoDB" id="2019504at2759"/>
<evidence type="ECO:0000256" key="2">
    <source>
        <dbReference type="ARBA" id="ARBA00006374"/>
    </source>
</evidence>
<accession>A0A4C1YV66</accession>
<dbReference type="Proteomes" id="UP000299102">
    <property type="component" value="Unassembled WGS sequence"/>
</dbReference>
<comment type="caution">
    <text evidence="6">The sequence shown here is derived from an EMBL/GenBank/DDBJ whole genome shotgun (WGS) entry which is preliminary data.</text>
</comment>
<evidence type="ECO:0000256" key="3">
    <source>
        <dbReference type="ARBA" id="ARBA00022552"/>
    </source>
</evidence>
<feature type="compositionally biased region" description="Basic and acidic residues" evidence="5">
    <location>
        <begin position="459"/>
        <end position="538"/>
    </location>
</feature>
<comment type="subcellular location">
    <subcellularLocation>
        <location evidence="1">Nucleus</location>
    </subcellularLocation>
</comment>
<name>A0A4C1YV66_EUMVA</name>
<dbReference type="GO" id="GO:0006364">
    <property type="term" value="P:rRNA processing"/>
    <property type="evidence" value="ECO:0007669"/>
    <property type="project" value="UniProtKB-KW"/>
</dbReference>
<feature type="compositionally biased region" description="Basic and acidic residues" evidence="5">
    <location>
        <begin position="546"/>
        <end position="574"/>
    </location>
</feature>
<reference evidence="6 7" key="1">
    <citation type="journal article" date="2019" name="Commun. Biol.">
        <title>The bagworm genome reveals a unique fibroin gene that provides high tensile strength.</title>
        <authorList>
            <person name="Kono N."/>
            <person name="Nakamura H."/>
            <person name="Ohtoshi R."/>
            <person name="Tomita M."/>
            <person name="Numata K."/>
            <person name="Arakawa K."/>
        </authorList>
    </citation>
    <scope>NUCLEOTIDE SEQUENCE [LARGE SCALE GENOMIC DNA]</scope>
</reference>
<dbReference type="STRING" id="151549.A0A4C1YV66"/>
<dbReference type="PANTHER" id="PTHR13026:SF0">
    <property type="entry name" value="RIBOSOMAL RNA PROCESSING 1B"/>
    <property type="match status" value="1"/>
</dbReference>
<feature type="region of interest" description="Disordered" evidence="5">
    <location>
        <begin position="272"/>
        <end position="305"/>
    </location>
</feature>
<gene>
    <name evidence="6" type="primary">Nnp-1</name>
    <name evidence="6" type="ORF">EVAR_99200_1</name>
</gene>
<evidence type="ECO:0000256" key="4">
    <source>
        <dbReference type="ARBA" id="ARBA00023242"/>
    </source>
</evidence>